<keyword evidence="2" id="KW-1185">Reference proteome</keyword>
<proteinExistence type="predicted"/>
<evidence type="ECO:0000313" key="1">
    <source>
        <dbReference type="EMBL" id="MSR90318.1"/>
    </source>
</evidence>
<dbReference type="EMBL" id="VULX01000002">
    <property type="protein sequence ID" value="MSR90318.1"/>
    <property type="molecule type" value="Genomic_DNA"/>
</dbReference>
<dbReference type="AlphaFoldDB" id="A0A7X2T0Y5"/>
<accession>A0A7X2T0Y5</accession>
<evidence type="ECO:0000313" key="2">
    <source>
        <dbReference type="Proteomes" id="UP000460287"/>
    </source>
</evidence>
<comment type="caution">
    <text evidence="1">The sequence shown here is derived from an EMBL/GenBank/DDBJ whole genome shotgun (WGS) entry which is preliminary data.</text>
</comment>
<dbReference type="Proteomes" id="UP000460287">
    <property type="component" value="Unassembled WGS sequence"/>
</dbReference>
<name>A0A7X2T0Y5_9CLOT</name>
<dbReference type="RefSeq" id="WP_154530205.1">
    <property type="nucleotide sequence ID" value="NZ_JAQXTV010000197.1"/>
</dbReference>
<reference evidence="1 2" key="1">
    <citation type="submission" date="2019-08" db="EMBL/GenBank/DDBJ databases">
        <title>In-depth cultivation of the pig gut microbiome towards novel bacterial diversity and tailored functional studies.</title>
        <authorList>
            <person name="Wylensek D."/>
            <person name="Hitch T.C.A."/>
            <person name="Clavel T."/>
        </authorList>
    </citation>
    <scope>NUCLEOTIDE SEQUENCE [LARGE SCALE GENOMIC DNA]</scope>
    <source>
        <strain evidence="1 2">WCA-383-APC-5B</strain>
    </source>
</reference>
<gene>
    <name evidence="1" type="ORF">FYJ33_02500</name>
</gene>
<protein>
    <submittedName>
        <fullName evidence="1">Uncharacterized protein</fullName>
    </submittedName>
</protein>
<organism evidence="1 2">
    <name type="scientific">Inconstantimicrobium porci</name>
    <dbReference type="NCBI Taxonomy" id="2652291"/>
    <lineage>
        <taxon>Bacteria</taxon>
        <taxon>Bacillati</taxon>
        <taxon>Bacillota</taxon>
        <taxon>Clostridia</taxon>
        <taxon>Eubacteriales</taxon>
        <taxon>Clostridiaceae</taxon>
        <taxon>Inconstantimicrobium</taxon>
    </lineage>
</organism>
<sequence length="108" mass="12495">MKSFQSLIDETAIAEDLEELESAADLFQFGIEKGYYNKRQADRFNLTYWKRKNKFLSDDIASEFQMSRLDLMSIVASAPVEIKDNREELISYVKGRIKALKGKIHGLK</sequence>